<feature type="transmembrane region" description="Helical" evidence="1">
    <location>
        <begin position="668"/>
        <end position="689"/>
    </location>
</feature>
<feature type="transmembrane region" description="Helical" evidence="1">
    <location>
        <begin position="717"/>
        <end position="738"/>
    </location>
</feature>
<accession>A0A1Y1WSE1</accession>
<dbReference type="Gene3D" id="3.40.190.10">
    <property type="entry name" value="Periplasmic binding protein-like II"/>
    <property type="match status" value="1"/>
</dbReference>
<organism evidence="2 3">
    <name type="scientific">Anaeromyces robustus</name>
    <dbReference type="NCBI Taxonomy" id="1754192"/>
    <lineage>
        <taxon>Eukaryota</taxon>
        <taxon>Fungi</taxon>
        <taxon>Fungi incertae sedis</taxon>
        <taxon>Chytridiomycota</taxon>
        <taxon>Chytridiomycota incertae sedis</taxon>
        <taxon>Neocallimastigomycetes</taxon>
        <taxon>Neocallimastigales</taxon>
        <taxon>Neocallimastigaceae</taxon>
        <taxon>Anaeromyces</taxon>
    </lineage>
</organism>
<evidence type="ECO:0000313" key="3">
    <source>
        <dbReference type="Proteomes" id="UP000193944"/>
    </source>
</evidence>
<gene>
    <name evidence="2" type="ORF">BCR32DRAFT_271275</name>
</gene>
<feature type="transmembrane region" description="Helical" evidence="1">
    <location>
        <begin position="633"/>
        <end position="656"/>
    </location>
</feature>
<evidence type="ECO:0008006" key="4">
    <source>
        <dbReference type="Google" id="ProtNLM"/>
    </source>
</evidence>
<dbReference type="EMBL" id="MCFG01000298">
    <property type="protein sequence ID" value="ORX76453.1"/>
    <property type="molecule type" value="Genomic_DNA"/>
</dbReference>
<dbReference type="AlphaFoldDB" id="A0A1Y1WSE1"/>
<reference evidence="2 3" key="1">
    <citation type="submission" date="2016-08" db="EMBL/GenBank/DDBJ databases">
        <title>A Parts List for Fungal Cellulosomes Revealed by Comparative Genomics.</title>
        <authorList>
            <consortium name="DOE Joint Genome Institute"/>
            <person name="Haitjema C.H."/>
            <person name="Gilmore S.P."/>
            <person name="Henske J.K."/>
            <person name="Solomon K.V."/>
            <person name="De Groot R."/>
            <person name="Kuo A."/>
            <person name="Mondo S.J."/>
            <person name="Salamov A.A."/>
            <person name="Labutti K."/>
            <person name="Zhao Z."/>
            <person name="Chiniquy J."/>
            <person name="Barry K."/>
            <person name="Brewer H.M."/>
            <person name="Purvine S.O."/>
            <person name="Wright A.T."/>
            <person name="Boxma B."/>
            <person name="Van Alen T."/>
            <person name="Hackstein J.H."/>
            <person name="Baker S.E."/>
            <person name="Grigoriev I.V."/>
            <person name="O'Malley M.A."/>
        </authorList>
    </citation>
    <scope>NUCLEOTIDE SEQUENCE [LARGE SCALE GENOMIC DNA]</scope>
    <source>
        <strain evidence="2 3">S4</strain>
    </source>
</reference>
<comment type="caution">
    <text evidence="2">The sequence shown here is derived from an EMBL/GenBank/DDBJ whole genome shotgun (WGS) entry which is preliminary data.</text>
</comment>
<reference evidence="2 3" key="2">
    <citation type="submission" date="2016-08" db="EMBL/GenBank/DDBJ databases">
        <title>Pervasive Adenine N6-methylation of Active Genes in Fungi.</title>
        <authorList>
            <consortium name="DOE Joint Genome Institute"/>
            <person name="Mondo S.J."/>
            <person name="Dannebaum R.O."/>
            <person name="Kuo R.C."/>
            <person name="Labutti K."/>
            <person name="Haridas S."/>
            <person name="Kuo A."/>
            <person name="Salamov A."/>
            <person name="Ahrendt S.R."/>
            <person name="Lipzen A."/>
            <person name="Sullivan W."/>
            <person name="Andreopoulos W.B."/>
            <person name="Clum A."/>
            <person name="Lindquist E."/>
            <person name="Daum C."/>
            <person name="Ramamoorthy G.K."/>
            <person name="Gryganskyi A."/>
            <person name="Culley D."/>
            <person name="Magnuson J.K."/>
            <person name="James T.Y."/>
            <person name="O'Malley M.A."/>
            <person name="Stajich J.E."/>
            <person name="Spatafora J.W."/>
            <person name="Visel A."/>
            <person name="Grigoriev I.V."/>
        </authorList>
    </citation>
    <scope>NUCLEOTIDE SEQUENCE [LARGE SCALE GENOMIC DNA]</scope>
    <source>
        <strain evidence="2 3">S4</strain>
    </source>
</reference>
<dbReference type="SUPFAM" id="SSF53850">
    <property type="entry name" value="Periplasmic binding protein-like II"/>
    <property type="match status" value="1"/>
</dbReference>
<dbReference type="OrthoDB" id="2142773at2759"/>
<dbReference type="Proteomes" id="UP000193944">
    <property type="component" value="Unassembled WGS sequence"/>
</dbReference>
<proteinExistence type="predicted"/>
<keyword evidence="1" id="KW-0812">Transmembrane</keyword>
<evidence type="ECO:0000256" key="1">
    <source>
        <dbReference type="SAM" id="Phobius"/>
    </source>
</evidence>
<protein>
    <recommendedName>
        <fullName evidence="4">G-protein coupled receptors family 3 profile domain-containing protein</fullName>
    </recommendedName>
</protein>
<keyword evidence="1" id="KW-1133">Transmembrane helix</keyword>
<keyword evidence="3" id="KW-1185">Reference proteome</keyword>
<keyword evidence="1" id="KW-0472">Membrane</keyword>
<evidence type="ECO:0000313" key="2">
    <source>
        <dbReference type="EMBL" id="ORX76453.1"/>
    </source>
</evidence>
<sequence>MKRKSLIIGRIMTKRIIHLKFVHLLDDRPTKFSMDIYGEDDTYITRYHLNFNYTTNFFNEYDMIKYSSGIKVSIICSDDDIDNENIEKNTILFWNIGSTASFASSSPYIHAFPIWYLNQKKKGKIFCLRIDVVGWFDNANAEICVEDKPCPDLINLETTQLMQRYYNDETAEYKDYIRNYSLKSGQSFESLLNKYSYYDYYSENHWLAIPLQADFRILRFNITTFDYCINKGYDLHYPPWTWEKAFEYAKIIKECTGKPGLRLYNKHGEDTKFLITLCQSLQIPVFIEDTNLNIKKCGLNSSDDYIRSLSIIKELTQNGYIDTWLNETQIEQWKNKTYPKSIDEQPIFSFDENKVLDNKSVNGMIYDVVFSFYVPGESTCIIITKKSKFKDELFEFIEVLIDEKYPFFSELNISVTPFESVHGSRCKSTEKKTKKEMCNSLISAYKTSPFYYMYDKEINIVYFDYINNEDGEGIKINNKSLDSVFNEELQNVIFKCDNEANYKDKTITYSESNIIVVPLKNNKKIDLKLMSDIDNINFRSKAPISLFFAHLFYKHNDTNEGSFKDITNECCDIINDILIPQCKNTKNIKFTLGECDSKSNKMPINYLNCKNINDEKFPDTIECSYIPYRNFKGMLIMFFSILSSSIELILLVFVIIYRKKECMQILGIRFLIFLILSSITLNISAYLWIGKYSNIKLKYIENVGNAEIEECSLGKEYLLKVIFLFDYVLLALSIITSYQGRINYYYYYFIDNNKNIWQIEIKLITTSKLNDYSSDKISDYQIDLCVKAIDIKKIEKLNNSINYKKNVNKKDIVNRYT</sequence>
<name>A0A1Y1WSE1_9FUNG</name>